<evidence type="ECO:0000313" key="3">
    <source>
        <dbReference type="Proteomes" id="UP000054093"/>
    </source>
</evidence>
<dbReference type="Gene3D" id="3.90.280.10">
    <property type="entry name" value="PEBP-like"/>
    <property type="match status" value="1"/>
</dbReference>
<dbReference type="NCBIfam" id="TIGR00481">
    <property type="entry name" value="YbhB/YbcL family Raf kinase inhibitor-like protein"/>
    <property type="match status" value="1"/>
</dbReference>
<dbReference type="SUPFAM" id="SSF49777">
    <property type="entry name" value="PEBP-like"/>
    <property type="match status" value="1"/>
</dbReference>
<evidence type="ECO:0000256" key="1">
    <source>
        <dbReference type="SAM" id="SignalP"/>
    </source>
</evidence>
<feature type="chain" id="PRO_5003218257" evidence="1">
    <location>
        <begin position="23"/>
        <end position="222"/>
    </location>
</feature>
<accession>E7G543</accession>
<dbReference type="EMBL" id="ADHO01000246">
    <property type="protein sequence ID" value="EFX41514.1"/>
    <property type="molecule type" value="Genomic_DNA"/>
</dbReference>
<dbReference type="InterPro" id="IPR008914">
    <property type="entry name" value="PEBP"/>
</dbReference>
<keyword evidence="1" id="KW-0732">Signal</keyword>
<protein>
    <submittedName>
        <fullName evidence="2">Phospholipid-binding protein</fullName>
    </submittedName>
</protein>
<dbReference type="AlphaFoldDB" id="E7G543"/>
<reference evidence="2 3" key="1">
    <citation type="journal article" date="2011" name="Vet. Res.">
        <title>Genome sequence of Helicobacter suis supports its role in gastric pathology.</title>
        <authorList>
            <person name="Vermoote M."/>
            <person name="Vandekerckhove T.T."/>
            <person name="Flahou B."/>
            <person name="Pasmans F."/>
            <person name="Smet A."/>
            <person name="De Groote D."/>
            <person name="Van Criekinge W."/>
            <person name="Ducatelle R."/>
            <person name="Haesebrouck F."/>
        </authorList>
    </citation>
    <scope>NUCLEOTIDE SEQUENCE [LARGE SCALE GENOMIC DNA]</scope>
    <source>
        <strain evidence="2 3">HS5</strain>
    </source>
</reference>
<dbReference type="InterPro" id="IPR005247">
    <property type="entry name" value="YbhB_YbcL/LppC-like"/>
</dbReference>
<dbReference type="CDD" id="cd00865">
    <property type="entry name" value="PEBP_bact_arch"/>
    <property type="match status" value="1"/>
</dbReference>
<dbReference type="InterPro" id="IPR036610">
    <property type="entry name" value="PEBP-like_sf"/>
</dbReference>
<dbReference type="Proteomes" id="UP000054093">
    <property type="component" value="Unassembled WGS sequence"/>
</dbReference>
<evidence type="ECO:0000313" key="2">
    <source>
        <dbReference type="EMBL" id="EFX41514.1"/>
    </source>
</evidence>
<gene>
    <name evidence="2" type="primary">pbp</name>
    <name evidence="2" type="ORF">HSUHS5_1123</name>
</gene>
<sequence length="222" mass="24829">MEGRKMCILRVFLLACMLSAVANCDQIMHFKQHQHKGKHMQFFKVFIHTDTHGFLDLKFGGNADASFLDHGLPKRSPEISWESVLGAKSYALELVDYDAAASGGKGRPFIHWVVGNITTTKLAENASVEDKQIDQGINSLTEGYTVSSLSAEEKQASNLANSNYIGPMPPDKDHHYLIQVYALDVAHLDLKKPFFIGQLHDAIRGHILGLGRVEFKYPKLRH</sequence>
<name>E7G543_9HELI</name>
<comment type="caution">
    <text evidence="2">The sequence shown here is derived from an EMBL/GenBank/DDBJ whole genome shotgun (WGS) entry which is preliminary data.</text>
</comment>
<dbReference type="Pfam" id="PF01161">
    <property type="entry name" value="PBP"/>
    <property type="match status" value="1"/>
</dbReference>
<dbReference type="PANTHER" id="PTHR30289">
    <property type="entry name" value="UNCHARACTERIZED PROTEIN YBCL-RELATED"/>
    <property type="match status" value="1"/>
</dbReference>
<feature type="signal peptide" evidence="1">
    <location>
        <begin position="1"/>
        <end position="22"/>
    </location>
</feature>
<dbReference type="PANTHER" id="PTHR30289:SF1">
    <property type="entry name" value="PEBP (PHOSPHATIDYLETHANOLAMINE-BINDING PROTEIN) FAMILY PROTEIN"/>
    <property type="match status" value="1"/>
</dbReference>
<proteinExistence type="predicted"/>
<organism evidence="2 3">
    <name type="scientific">Helicobacter suis HS5</name>
    <dbReference type="NCBI Taxonomy" id="710394"/>
    <lineage>
        <taxon>Bacteria</taxon>
        <taxon>Pseudomonadati</taxon>
        <taxon>Campylobacterota</taxon>
        <taxon>Epsilonproteobacteria</taxon>
        <taxon>Campylobacterales</taxon>
        <taxon>Helicobacteraceae</taxon>
        <taxon>Helicobacter</taxon>
    </lineage>
</organism>